<accession>A0A939GGB8</accession>
<dbReference type="GO" id="GO:0015979">
    <property type="term" value="P:photosynthesis"/>
    <property type="evidence" value="ECO:0007669"/>
    <property type="project" value="UniProtKB-KW"/>
</dbReference>
<dbReference type="RefSeq" id="WP_207364808.1">
    <property type="nucleotide sequence ID" value="NZ_JAFMYV010000005.1"/>
</dbReference>
<dbReference type="InterPro" id="IPR016040">
    <property type="entry name" value="NAD(P)-bd_dom"/>
</dbReference>
<evidence type="ECO:0000256" key="1">
    <source>
        <dbReference type="ARBA" id="ARBA00022531"/>
    </source>
</evidence>
<organism evidence="4 5">
    <name type="scientific">Fibrella rubiginis</name>
    <dbReference type="NCBI Taxonomy" id="2817060"/>
    <lineage>
        <taxon>Bacteria</taxon>
        <taxon>Pseudomonadati</taxon>
        <taxon>Bacteroidota</taxon>
        <taxon>Cytophagia</taxon>
        <taxon>Cytophagales</taxon>
        <taxon>Spirosomataceae</taxon>
        <taxon>Fibrella</taxon>
    </lineage>
</organism>
<gene>
    <name evidence="4" type="ORF">J2I47_11940</name>
</gene>
<dbReference type="EMBL" id="JAFMYV010000005">
    <property type="protein sequence ID" value="MBO0937258.1"/>
    <property type="molecule type" value="Genomic_DNA"/>
</dbReference>
<dbReference type="GO" id="GO:0009523">
    <property type="term" value="C:photosystem II"/>
    <property type="evidence" value="ECO:0007669"/>
    <property type="project" value="UniProtKB-KW"/>
</dbReference>
<comment type="caution">
    <text evidence="4">The sequence shown here is derived from an EMBL/GenBank/DDBJ whole genome shotgun (WGS) entry which is preliminary data.</text>
</comment>
<dbReference type="AlphaFoldDB" id="A0A939GGB8"/>
<dbReference type="Proteomes" id="UP000664034">
    <property type="component" value="Unassembled WGS sequence"/>
</dbReference>
<evidence type="ECO:0000259" key="3">
    <source>
        <dbReference type="Pfam" id="PF13460"/>
    </source>
</evidence>
<sequence length="289" mass="31655">MTSIAFIGATGLIGKPVANELITAGFSVRIVARDVAAAKRLFPAADVVFGDLQKPESLHNALVGCAVVYLNLSVKQTEKPVHFHTETDGSRHLLVAAKGAGVTRVAYLSSVVMRYQGMNGFDWWVFRIKHEAVALIKASGLDYSIFYPSNFMETMLATQAVGPLVLVLGHSVERPWFVSACDYGRQVARALQIAQPGGRQEYVIQGPEAVDQLSAARRLVAHLPGAKRRVISIPMTFLALGRHFSQQADYGYHIGEALNQYPERFEADHTWADLGKPESTIELFASCNQ</sequence>
<proteinExistence type="predicted"/>
<feature type="domain" description="NAD(P)-binding" evidence="3">
    <location>
        <begin position="8"/>
        <end position="154"/>
    </location>
</feature>
<keyword evidence="2" id="KW-0604">Photosystem II</keyword>
<keyword evidence="5" id="KW-1185">Reference proteome</keyword>
<dbReference type="Pfam" id="PF13460">
    <property type="entry name" value="NAD_binding_10"/>
    <property type="match status" value="1"/>
</dbReference>
<dbReference type="InterPro" id="IPR036291">
    <property type="entry name" value="NAD(P)-bd_dom_sf"/>
</dbReference>
<dbReference type="PANTHER" id="PTHR47128:SF2">
    <property type="entry name" value="PROTEIN HIGH CHLOROPHYLL FLUORESCENCE PHENOTYPE 244, CHLOROPLASTIC"/>
    <property type="match status" value="1"/>
</dbReference>
<name>A0A939GGB8_9BACT</name>
<protein>
    <submittedName>
        <fullName evidence="4">NAD(P)H-binding protein</fullName>
    </submittedName>
</protein>
<dbReference type="InterPro" id="IPR044256">
    <property type="entry name" value="HCF244-like"/>
</dbReference>
<evidence type="ECO:0000313" key="5">
    <source>
        <dbReference type="Proteomes" id="UP000664034"/>
    </source>
</evidence>
<dbReference type="PANTHER" id="PTHR47128">
    <property type="match status" value="1"/>
</dbReference>
<keyword evidence="1" id="KW-0602">Photosynthesis</keyword>
<evidence type="ECO:0000256" key="2">
    <source>
        <dbReference type="ARBA" id="ARBA00023276"/>
    </source>
</evidence>
<dbReference type="SUPFAM" id="SSF51735">
    <property type="entry name" value="NAD(P)-binding Rossmann-fold domains"/>
    <property type="match status" value="1"/>
</dbReference>
<evidence type="ECO:0000313" key="4">
    <source>
        <dbReference type="EMBL" id="MBO0937258.1"/>
    </source>
</evidence>
<dbReference type="Gene3D" id="3.40.50.720">
    <property type="entry name" value="NAD(P)-binding Rossmann-like Domain"/>
    <property type="match status" value="1"/>
</dbReference>
<reference evidence="4" key="1">
    <citation type="submission" date="2021-03" db="EMBL/GenBank/DDBJ databases">
        <title>Fibrella sp. HMF5335 genome sequencing and assembly.</title>
        <authorList>
            <person name="Kang H."/>
            <person name="Kim H."/>
            <person name="Bae S."/>
            <person name="Joh K."/>
        </authorList>
    </citation>
    <scope>NUCLEOTIDE SEQUENCE</scope>
    <source>
        <strain evidence="4">HMF5335</strain>
    </source>
</reference>